<dbReference type="SUPFAM" id="SSF58104">
    <property type="entry name" value="Methyl-accepting chemotaxis protein (MCP) signaling domain"/>
    <property type="match status" value="1"/>
</dbReference>
<organism evidence="5 6">
    <name type="scientific">Helicobacter jaachi</name>
    <dbReference type="NCBI Taxonomy" id="1677920"/>
    <lineage>
        <taxon>Bacteria</taxon>
        <taxon>Pseudomonadati</taxon>
        <taxon>Campylobacterota</taxon>
        <taxon>Epsilonproteobacteria</taxon>
        <taxon>Campylobacterales</taxon>
        <taxon>Helicobacteraceae</taxon>
        <taxon>Helicobacter</taxon>
    </lineage>
</organism>
<accession>A0A4U8TC07</accession>
<evidence type="ECO:0000256" key="1">
    <source>
        <dbReference type="ARBA" id="ARBA00023224"/>
    </source>
</evidence>
<keyword evidence="1 2" id="KW-0807">Transducer</keyword>
<dbReference type="OrthoDB" id="5348717at2"/>
<keyword evidence="6" id="KW-1185">Reference proteome</keyword>
<evidence type="ECO:0000313" key="6">
    <source>
        <dbReference type="Proteomes" id="UP000029733"/>
    </source>
</evidence>
<dbReference type="AlphaFoldDB" id="A0A4U8TC07"/>
<keyword evidence="3" id="KW-1133">Transmembrane helix</keyword>
<dbReference type="InterPro" id="IPR004089">
    <property type="entry name" value="MCPsignal_dom"/>
</dbReference>
<comment type="caution">
    <text evidence="5">The sequence shown here is derived from an EMBL/GenBank/DDBJ whole genome shotgun (WGS) entry which is preliminary data.</text>
</comment>
<dbReference type="PROSITE" id="PS50111">
    <property type="entry name" value="CHEMOTAXIS_TRANSDUC_2"/>
    <property type="match status" value="1"/>
</dbReference>
<evidence type="ECO:0000256" key="2">
    <source>
        <dbReference type="PROSITE-ProRule" id="PRU00284"/>
    </source>
</evidence>
<evidence type="ECO:0000256" key="3">
    <source>
        <dbReference type="SAM" id="Phobius"/>
    </source>
</evidence>
<dbReference type="Pfam" id="PF22673">
    <property type="entry name" value="MCP-like_PDC_1"/>
    <property type="match status" value="1"/>
</dbReference>
<keyword evidence="3" id="KW-0812">Transmembrane</keyword>
<reference evidence="5 6" key="1">
    <citation type="journal article" date="2014" name="Genome Announc.">
        <title>Draft genome sequences of eight enterohepatic helicobacter species isolated from both laboratory and wild rodents.</title>
        <authorList>
            <person name="Sheh A."/>
            <person name="Shen Z."/>
            <person name="Fox J.G."/>
        </authorList>
    </citation>
    <scope>NUCLEOTIDE SEQUENCE [LARGE SCALE GENOMIC DNA]</scope>
    <source>
        <strain evidence="5 6">MIT 09-6949</strain>
    </source>
</reference>
<dbReference type="GO" id="GO:0007165">
    <property type="term" value="P:signal transduction"/>
    <property type="evidence" value="ECO:0007669"/>
    <property type="project" value="UniProtKB-KW"/>
</dbReference>
<protein>
    <submittedName>
        <fullName evidence="5">Methyl-accepting chemotaxis protein</fullName>
    </submittedName>
</protein>
<feature type="transmembrane region" description="Helical" evidence="3">
    <location>
        <begin position="12"/>
        <end position="32"/>
    </location>
</feature>
<dbReference type="STRING" id="1677920.LS71_00290"/>
<dbReference type="GO" id="GO:0016020">
    <property type="term" value="C:membrane"/>
    <property type="evidence" value="ECO:0007669"/>
    <property type="project" value="InterPro"/>
</dbReference>
<keyword evidence="3" id="KW-0472">Membrane</keyword>
<feature type="transmembrane region" description="Helical" evidence="3">
    <location>
        <begin position="324"/>
        <end position="347"/>
    </location>
</feature>
<dbReference type="Pfam" id="PF00015">
    <property type="entry name" value="MCPsignal"/>
    <property type="match status" value="1"/>
</dbReference>
<name>A0A4U8TC07_9HELI</name>
<dbReference type="Gene3D" id="1.10.287.950">
    <property type="entry name" value="Methyl-accepting chemotaxis protein"/>
    <property type="match status" value="1"/>
</dbReference>
<dbReference type="CDD" id="cd18773">
    <property type="entry name" value="PDC1_HK_sensor"/>
    <property type="match status" value="1"/>
</dbReference>
<evidence type="ECO:0000313" key="5">
    <source>
        <dbReference type="EMBL" id="TLD97461.1"/>
    </source>
</evidence>
<proteinExistence type="predicted"/>
<dbReference type="PANTHER" id="PTHR32089:SF112">
    <property type="entry name" value="LYSOZYME-LIKE PROTEIN-RELATED"/>
    <property type="match status" value="1"/>
</dbReference>
<dbReference type="Gene3D" id="3.30.450.20">
    <property type="entry name" value="PAS domain"/>
    <property type="match status" value="1"/>
</dbReference>
<dbReference type="PANTHER" id="PTHR32089">
    <property type="entry name" value="METHYL-ACCEPTING CHEMOTAXIS PROTEIN MCPB"/>
    <property type="match status" value="1"/>
</dbReference>
<dbReference type="EMBL" id="JRPR02000001">
    <property type="protein sequence ID" value="TLD97461.1"/>
    <property type="molecule type" value="Genomic_DNA"/>
</dbReference>
<feature type="domain" description="Methyl-accepting transducer" evidence="4">
    <location>
        <begin position="491"/>
        <end position="697"/>
    </location>
</feature>
<sequence>MMLKHFSLGTKSILSIVGILAICMAIMISVLVTQSTDIAREDAKVLIFNASQRVANEYQGRIHESLVALKFLQQNISGLIQEKADMGFMARTRARLSDALDSTAYIENGFLLIKKEALSKFQVEPEHIVNGDLFLYAHDENPLAKGGITFTPEDTSVLSLNQISQAMQNGKIAISKPYPSKHSGANTAVFDIILPIFDENGKAQGVVGMGINLDWVGKELLSENYSVFEDDYRWAMDNEGVIVNNTDSSRLFHKLTDINHNENAKIITALAAKCQSGVYGYENVNGISTTSGVASFRIDEDSDVCYTTLVTAIDDSVYASASKIATIAIVGVVLTLIVSAVFIALYVRISILRRLHNISRTLFGFFDYLNHKTDTSPKPLKILANDELGKMGTAINENIARTQEGLKLDSELISEVVHIVDEAKKGRFGKNIEQNSLNPQINELKKVINEMSLALLNLVGDDLSKNRRVFQSYSKNDFTDRVENPRGMGVALNELGESITKMLQDSMHYAKELDSKSKALESAVDELTQGSNSQAASLEQTASAIEQITSSMQNVSGKTNEVINQSEDIKNVIGIINDIADQTNLLALNAAIEAARAGEHGRGFAVVADEVRKLAERTQKSLSEIEANTNLLLQSINDMGESIREQTTGVAQINEAIMQLESLTQQNVEIAHHSQEISNALDNVATTILEDANKKKF</sequence>
<dbReference type="SMART" id="SM00283">
    <property type="entry name" value="MA"/>
    <property type="match status" value="1"/>
</dbReference>
<dbReference type="Proteomes" id="UP000029733">
    <property type="component" value="Unassembled WGS sequence"/>
</dbReference>
<evidence type="ECO:0000259" key="4">
    <source>
        <dbReference type="PROSITE" id="PS50111"/>
    </source>
</evidence>
<gene>
    <name evidence="5" type="ORF">LS71_001540</name>
</gene>